<dbReference type="PANTHER" id="PTHR30024:SF47">
    <property type="entry name" value="TAURINE-BINDING PERIPLASMIC PROTEIN"/>
    <property type="match status" value="1"/>
</dbReference>
<dbReference type="AlphaFoldDB" id="A0A3G9IDM6"/>
<keyword evidence="3 5" id="KW-0732">Signal</keyword>
<dbReference type="GO" id="GO:0042597">
    <property type="term" value="C:periplasmic space"/>
    <property type="evidence" value="ECO:0007669"/>
    <property type="project" value="UniProtKB-SubCell"/>
</dbReference>
<dbReference type="EMBL" id="AP019307">
    <property type="protein sequence ID" value="BBH17057.1"/>
    <property type="molecule type" value="Genomic_DNA"/>
</dbReference>
<dbReference type="Proteomes" id="UP000271573">
    <property type="component" value="Chromosome"/>
</dbReference>
<comment type="subcellular location">
    <subcellularLocation>
        <location evidence="1">Periplasm</location>
    </subcellularLocation>
</comment>
<evidence type="ECO:0000256" key="4">
    <source>
        <dbReference type="SAM" id="MobiDB-lite"/>
    </source>
</evidence>
<sequence>MASRVAIRRRQHLTTSPTTRKGKRTTMNRRIALAAAALLTATPALAACGSSSPSSASSNAFGASVSAAPTYNASFPTVKLMIGGWDKQIYLPYTLAQKLGFYQKYGVNVVLSTEGSVSAEDALLAGDVQMSGAWYNHTIQLQDKGKSVEDVVQLSGAPGERIMCGTNSGVHSPADIKGKKMGVTDIGSGTDTLTQFIAAKAGIKRSDYKTIGVGAGAPAIAQLQRGNIDCMMTTQPTVGALESQGLAYSAIDLATVQGAQAAIGDQWPAAGVLAKTDWVNSNKATVQKVVDALVATMHWIHTHNATDIANALPQSFVQNPLVTKADYIKSLTQDYGQFLPDGLMPASGAQNVLKSLVLVKVATGNEDLSKTYTNDFATQAAKDGALN</sequence>
<organism evidence="7 8">
    <name type="scientific">Nocardioides baekrokdamisoli</name>
    <dbReference type="NCBI Taxonomy" id="1804624"/>
    <lineage>
        <taxon>Bacteria</taxon>
        <taxon>Bacillati</taxon>
        <taxon>Actinomycetota</taxon>
        <taxon>Actinomycetes</taxon>
        <taxon>Propionibacteriales</taxon>
        <taxon>Nocardioidaceae</taxon>
        <taxon>Nocardioides</taxon>
    </lineage>
</organism>
<evidence type="ECO:0000256" key="1">
    <source>
        <dbReference type="ARBA" id="ARBA00004418"/>
    </source>
</evidence>
<evidence type="ECO:0000313" key="7">
    <source>
        <dbReference type="EMBL" id="BBH17057.1"/>
    </source>
</evidence>
<evidence type="ECO:0000256" key="5">
    <source>
        <dbReference type="SAM" id="SignalP"/>
    </source>
</evidence>
<dbReference type="Gene3D" id="3.40.190.10">
    <property type="entry name" value="Periplasmic binding protein-like II"/>
    <property type="match status" value="2"/>
</dbReference>
<protein>
    <submittedName>
        <fullName evidence="7">Nitrate ABC transporter substrate-binding protein</fullName>
    </submittedName>
</protein>
<evidence type="ECO:0000313" key="8">
    <source>
        <dbReference type="Proteomes" id="UP000271573"/>
    </source>
</evidence>
<feature type="chain" id="PRO_5018229314" evidence="5">
    <location>
        <begin position="47"/>
        <end position="387"/>
    </location>
</feature>
<keyword evidence="8" id="KW-1185">Reference proteome</keyword>
<dbReference type="PANTHER" id="PTHR30024">
    <property type="entry name" value="ALIPHATIC SULFONATES-BINDING PROTEIN-RELATED"/>
    <property type="match status" value="1"/>
</dbReference>
<dbReference type="GO" id="GO:0042918">
    <property type="term" value="P:alkanesulfonate transmembrane transport"/>
    <property type="evidence" value="ECO:0007669"/>
    <property type="project" value="TreeGrafter"/>
</dbReference>
<reference evidence="7 8" key="1">
    <citation type="submission" date="2018-11" db="EMBL/GenBank/DDBJ databases">
        <title>Complete genome sequence of Nocardioides baekrokdamisoli strain KCTC 39748.</title>
        <authorList>
            <person name="Kang S.W."/>
            <person name="Lee K.C."/>
            <person name="Kim K.K."/>
            <person name="Kim J.S."/>
            <person name="Kim D.S."/>
            <person name="Ko S.H."/>
            <person name="Yang S.H."/>
            <person name="Shin Y.K."/>
            <person name="Lee J.S."/>
        </authorList>
    </citation>
    <scope>NUCLEOTIDE SEQUENCE [LARGE SCALE GENOMIC DNA]</scope>
    <source>
        <strain evidence="7 8">KCTC 39748</strain>
    </source>
</reference>
<feature type="signal peptide" evidence="5">
    <location>
        <begin position="1"/>
        <end position="46"/>
    </location>
</feature>
<feature type="compositionally biased region" description="Basic residues" evidence="4">
    <location>
        <begin position="1"/>
        <end position="12"/>
    </location>
</feature>
<name>A0A3G9IDM6_9ACTN</name>
<evidence type="ECO:0000256" key="3">
    <source>
        <dbReference type="ARBA" id="ARBA00022729"/>
    </source>
</evidence>
<feature type="domain" description="SsuA/THI5-like" evidence="6">
    <location>
        <begin position="91"/>
        <end position="303"/>
    </location>
</feature>
<evidence type="ECO:0000259" key="6">
    <source>
        <dbReference type="Pfam" id="PF09084"/>
    </source>
</evidence>
<dbReference type="Pfam" id="PF09084">
    <property type="entry name" value="NMT1"/>
    <property type="match status" value="1"/>
</dbReference>
<dbReference type="KEGG" id="nbe:Back2_13440"/>
<evidence type="ECO:0000256" key="2">
    <source>
        <dbReference type="ARBA" id="ARBA00010742"/>
    </source>
</evidence>
<dbReference type="SUPFAM" id="SSF53850">
    <property type="entry name" value="Periplasmic binding protein-like II"/>
    <property type="match status" value="1"/>
</dbReference>
<gene>
    <name evidence="7" type="ORF">Back2_13440</name>
</gene>
<comment type="similarity">
    <text evidence="2">Belongs to the bacterial solute-binding protein SsuA/TauA family.</text>
</comment>
<feature type="region of interest" description="Disordered" evidence="4">
    <location>
        <begin position="1"/>
        <end position="24"/>
    </location>
</feature>
<accession>A0A3G9IDM6</accession>
<dbReference type="InterPro" id="IPR015168">
    <property type="entry name" value="SsuA/THI5"/>
</dbReference>
<proteinExistence type="inferred from homology"/>